<evidence type="ECO:0000313" key="5">
    <source>
        <dbReference type="Proteomes" id="UP000259975"/>
    </source>
</evidence>
<sequence length="34" mass="4154">MYPAAARVINYKGTFWVPFYIFLFFNMTFIFLSH</sequence>
<keyword evidence="1" id="KW-1133">Transmembrane helix</keyword>
<proteinExistence type="predicted"/>
<protein>
    <submittedName>
        <fullName evidence="2">Uncharacterized protein</fullName>
    </submittedName>
</protein>
<keyword evidence="1" id="KW-0812">Transmembrane</keyword>
<dbReference type="EMBL" id="UKGE01000007">
    <property type="protein sequence ID" value="SXN31011.1"/>
    <property type="molecule type" value="Genomic_DNA"/>
</dbReference>
<reference evidence="4 5" key="1">
    <citation type="submission" date="2018-08" db="EMBL/GenBank/DDBJ databases">
        <authorList>
            <consortium name="Pathogen Informatics"/>
        </authorList>
    </citation>
    <scope>NUCLEOTIDE SEQUENCE [LARGE SCALE GENOMIC DNA]</scope>
    <source>
        <strain evidence="2 5">EuSCAPE_AT029</strain>
        <strain evidence="3 4">EuSCAPE_HU047</strain>
    </source>
</reference>
<dbReference type="EMBL" id="ULCI01000001">
    <property type="protein sequence ID" value="SYR26151.1"/>
    <property type="molecule type" value="Genomic_DNA"/>
</dbReference>
<dbReference type="Proteomes" id="UP000258253">
    <property type="component" value="Unassembled WGS sequence"/>
</dbReference>
<name>A0A658ZN97_KLEPN</name>
<gene>
    <name evidence="2" type="ORF">SAMEA3499901_02024</name>
    <name evidence="3" type="ORF">SAMEA3538828_00023</name>
</gene>
<evidence type="ECO:0000256" key="1">
    <source>
        <dbReference type="SAM" id="Phobius"/>
    </source>
</evidence>
<evidence type="ECO:0000313" key="2">
    <source>
        <dbReference type="EMBL" id="SXN31011.1"/>
    </source>
</evidence>
<dbReference type="Proteomes" id="UP000259975">
    <property type="component" value="Unassembled WGS sequence"/>
</dbReference>
<evidence type="ECO:0000313" key="3">
    <source>
        <dbReference type="EMBL" id="SYR26151.1"/>
    </source>
</evidence>
<dbReference type="AlphaFoldDB" id="A0A658ZN97"/>
<evidence type="ECO:0000313" key="4">
    <source>
        <dbReference type="Proteomes" id="UP000258253"/>
    </source>
</evidence>
<comment type="caution">
    <text evidence="2">The sequence shown here is derived from an EMBL/GenBank/DDBJ whole genome shotgun (WGS) entry which is preliminary data.</text>
</comment>
<organism evidence="2 5">
    <name type="scientific">Klebsiella pneumoniae</name>
    <dbReference type="NCBI Taxonomy" id="573"/>
    <lineage>
        <taxon>Bacteria</taxon>
        <taxon>Pseudomonadati</taxon>
        <taxon>Pseudomonadota</taxon>
        <taxon>Gammaproteobacteria</taxon>
        <taxon>Enterobacterales</taxon>
        <taxon>Enterobacteriaceae</taxon>
        <taxon>Klebsiella/Raoultella group</taxon>
        <taxon>Klebsiella</taxon>
        <taxon>Klebsiella pneumoniae complex</taxon>
    </lineage>
</organism>
<keyword evidence="1" id="KW-0472">Membrane</keyword>
<accession>A0A658ZN97</accession>
<feature type="transmembrane region" description="Helical" evidence="1">
    <location>
        <begin position="15"/>
        <end position="32"/>
    </location>
</feature>
<dbReference type="KEGG" id="kpx:PMK1_00095"/>